<reference evidence="2 3" key="1">
    <citation type="submission" date="2020-08" db="EMBL/GenBank/DDBJ databases">
        <title>Genomic Encyclopedia of Type Strains, Phase IV (KMG-IV): sequencing the most valuable type-strain genomes for metagenomic binning, comparative biology and taxonomic classification.</title>
        <authorList>
            <person name="Goeker M."/>
        </authorList>
    </citation>
    <scope>NUCLEOTIDE SEQUENCE [LARGE SCALE GENOMIC DNA]</scope>
    <source>
        <strain evidence="2 3">DSM 12252</strain>
    </source>
</reference>
<evidence type="ECO:0000313" key="2">
    <source>
        <dbReference type="EMBL" id="MBB5030687.1"/>
    </source>
</evidence>
<dbReference type="GO" id="GO:0004252">
    <property type="term" value="F:serine-type endopeptidase activity"/>
    <property type="evidence" value="ECO:0007669"/>
    <property type="project" value="UniProtKB-EC"/>
</dbReference>
<dbReference type="PROSITE" id="PS51787">
    <property type="entry name" value="LON_N"/>
    <property type="match status" value="1"/>
</dbReference>
<name>A0A7W7Y768_9BACT</name>
<dbReference type="EC" id="3.4.21.53" evidence="2"/>
<proteinExistence type="predicted"/>
<comment type="caution">
    <text evidence="2">The sequence shown here is derived from an EMBL/GenBank/DDBJ whole genome shotgun (WGS) entry which is preliminary data.</text>
</comment>
<keyword evidence="2" id="KW-0645">Protease</keyword>
<gene>
    <name evidence="2" type="ORF">HNQ65_000241</name>
</gene>
<protein>
    <submittedName>
        <fullName evidence="2">ATP-dependent Lon protease</fullName>
        <ecNumber evidence="2">3.4.21.53</ecNumber>
    </submittedName>
</protein>
<organism evidence="2 3">
    <name type="scientific">Prosthecobacter vanneervenii</name>
    <dbReference type="NCBI Taxonomy" id="48466"/>
    <lineage>
        <taxon>Bacteria</taxon>
        <taxon>Pseudomonadati</taxon>
        <taxon>Verrucomicrobiota</taxon>
        <taxon>Verrucomicrobiia</taxon>
        <taxon>Verrucomicrobiales</taxon>
        <taxon>Verrucomicrobiaceae</taxon>
        <taxon>Prosthecobacter</taxon>
    </lineage>
</organism>
<accession>A0A7W7Y768</accession>
<keyword evidence="2" id="KW-0378">Hydrolase</keyword>
<evidence type="ECO:0000313" key="3">
    <source>
        <dbReference type="Proteomes" id="UP000590740"/>
    </source>
</evidence>
<sequence>MIVLDECYHFPGCFLPLFIFEDRYRRMLDHALRTDRMFCVGVSDGHDGVLPVVTAGLIRASVKNPDGTSQVMLYGVCRVRITGWEQLTPFRIAQVEPVLTQPAPIKTLRELKAQALELLPPPTDDSCASMMQLRTDLEDMDEPESVCDILAFHFVHNKSALRRLLEECCPRRRYEMLICELEKAQGC</sequence>
<dbReference type="InterPro" id="IPR015947">
    <property type="entry name" value="PUA-like_sf"/>
</dbReference>
<evidence type="ECO:0000259" key="1">
    <source>
        <dbReference type="PROSITE" id="PS51787"/>
    </source>
</evidence>
<dbReference type="SUPFAM" id="SSF88697">
    <property type="entry name" value="PUA domain-like"/>
    <property type="match status" value="1"/>
</dbReference>
<keyword evidence="3" id="KW-1185">Reference proteome</keyword>
<dbReference type="RefSeq" id="WP_184337562.1">
    <property type="nucleotide sequence ID" value="NZ_JACHIG010000001.1"/>
</dbReference>
<dbReference type="InterPro" id="IPR046336">
    <property type="entry name" value="Lon_prtase_N_sf"/>
</dbReference>
<dbReference type="GO" id="GO:0006508">
    <property type="term" value="P:proteolysis"/>
    <property type="evidence" value="ECO:0007669"/>
    <property type="project" value="UniProtKB-KW"/>
</dbReference>
<dbReference type="Pfam" id="PF02190">
    <property type="entry name" value="LON_substr_bdg"/>
    <property type="match status" value="1"/>
</dbReference>
<dbReference type="Proteomes" id="UP000590740">
    <property type="component" value="Unassembled WGS sequence"/>
</dbReference>
<dbReference type="Gene3D" id="2.30.130.40">
    <property type="entry name" value="LON domain-like"/>
    <property type="match status" value="1"/>
</dbReference>
<dbReference type="AlphaFoldDB" id="A0A7W7Y768"/>
<dbReference type="InterPro" id="IPR003111">
    <property type="entry name" value="Lon_prtase_N"/>
</dbReference>
<dbReference type="SMART" id="SM00464">
    <property type="entry name" value="LON"/>
    <property type="match status" value="1"/>
</dbReference>
<feature type="domain" description="Lon N-terminal" evidence="1">
    <location>
        <begin position="1"/>
        <end position="185"/>
    </location>
</feature>
<dbReference type="EMBL" id="JACHIG010000001">
    <property type="protein sequence ID" value="MBB5030687.1"/>
    <property type="molecule type" value="Genomic_DNA"/>
</dbReference>